<keyword evidence="3" id="KW-0732">Signal</keyword>
<dbReference type="InterPro" id="IPR035940">
    <property type="entry name" value="CAP_sf"/>
</dbReference>
<name>A0A9P0BCS6_BRAAE</name>
<reference evidence="4" key="1">
    <citation type="submission" date="2021-12" db="EMBL/GenBank/DDBJ databases">
        <authorList>
            <person name="King R."/>
        </authorList>
    </citation>
    <scope>NUCLEOTIDE SEQUENCE</scope>
</reference>
<gene>
    <name evidence="4" type="ORF">MELIAE_LOCUS10087</name>
</gene>
<dbReference type="Proteomes" id="UP001154078">
    <property type="component" value="Chromosome 7"/>
</dbReference>
<dbReference type="EMBL" id="OV121138">
    <property type="protein sequence ID" value="CAH0560324.1"/>
    <property type="molecule type" value="Genomic_DNA"/>
</dbReference>
<proteinExistence type="predicted"/>
<protein>
    <submittedName>
        <fullName evidence="4">Uncharacterized protein</fullName>
    </submittedName>
</protein>
<evidence type="ECO:0000256" key="1">
    <source>
        <dbReference type="ARBA" id="ARBA00004613"/>
    </source>
</evidence>
<feature type="signal peptide" evidence="3">
    <location>
        <begin position="1"/>
        <end position="20"/>
    </location>
</feature>
<feature type="chain" id="PRO_5040415560" evidence="3">
    <location>
        <begin position="21"/>
        <end position="319"/>
    </location>
</feature>
<dbReference type="Gene3D" id="3.40.33.10">
    <property type="entry name" value="CAP"/>
    <property type="match status" value="1"/>
</dbReference>
<sequence>MLSFLISLLMVILELSLSEGRVDYCQHNCTDFKSGIKVGNYLCNNRCRPDFNCHMEKMDVDKRQMMVDIMNNFRNEEAGIHNLSDIDVVRYDMELEYMAQCINNQIDNRDQVNCLQLNKSKFPFTVSKQKNISKYDENEFFKKADLEERIRFLCNKSKEPICVYIKPSNNKIGCSFNTRVFNPGYMVEYTFLCAFPDKRNTTQWNNGPPASKCPPRAPQPNNNYPNLCGEILPVPRKLSGAAIWVGPSDEEYLAYKDVPDDLYVENEEPEHNFNNSNTTTQNTTSASASLCLKHCLFLGAMLLIMYLPPKNLFRYFTLG</sequence>
<dbReference type="AlphaFoldDB" id="A0A9P0BCS6"/>
<keyword evidence="2" id="KW-0964">Secreted</keyword>
<evidence type="ECO:0000256" key="2">
    <source>
        <dbReference type="ARBA" id="ARBA00022525"/>
    </source>
</evidence>
<evidence type="ECO:0000313" key="5">
    <source>
        <dbReference type="Proteomes" id="UP001154078"/>
    </source>
</evidence>
<keyword evidence="5" id="KW-1185">Reference proteome</keyword>
<evidence type="ECO:0000313" key="4">
    <source>
        <dbReference type="EMBL" id="CAH0560324.1"/>
    </source>
</evidence>
<comment type="subcellular location">
    <subcellularLocation>
        <location evidence="1">Secreted</location>
    </subcellularLocation>
</comment>
<evidence type="ECO:0000256" key="3">
    <source>
        <dbReference type="SAM" id="SignalP"/>
    </source>
</evidence>
<organism evidence="4 5">
    <name type="scientific">Brassicogethes aeneus</name>
    <name type="common">Rape pollen beetle</name>
    <name type="synonym">Meligethes aeneus</name>
    <dbReference type="NCBI Taxonomy" id="1431903"/>
    <lineage>
        <taxon>Eukaryota</taxon>
        <taxon>Metazoa</taxon>
        <taxon>Ecdysozoa</taxon>
        <taxon>Arthropoda</taxon>
        <taxon>Hexapoda</taxon>
        <taxon>Insecta</taxon>
        <taxon>Pterygota</taxon>
        <taxon>Neoptera</taxon>
        <taxon>Endopterygota</taxon>
        <taxon>Coleoptera</taxon>
        <taxon>Polyphaga</taxon>
        <taxon>Cucujiformia</taxon>
        <taxon>Nitidulidae</taxon>
        <taxon>Meligethinae</taxon>
        <taxon>Brassicogethes</taxon>
    </lineage>
</organism>
<accession>A0A9P0BCS6</accession>